<gene>
    <name evidence="2" type="ORF">H9943_08375</name>
</gene>
<sequence length="351" mass="39194">MKKKRIWPILALLLTVLLLFGAFGMPTVMVELFWAIGSDPAVAALQGEYLGAVICAVLLTAAPFIPVICFILEQIGIRRARWKLEQEQPPEFATQEERKEFYLNELKQEQQISNGAPWIVYAALCGVAVLVFGGAVLRSGLLKQIAETGSDLEAYRNGKPAIYEGPLLLTDRQLRDGVRRLPDERFVYYDASNDSFRCAASLLCQTNLMQPSYTVTYLPQTGTILTIKDAEGNLRTAGADAPLDTPQGCWMYGDLAVPICSNVEGYDNLTSEQKALFDLMYSEVLSKGVAAGEIPTRRFDLPYPLKKEEFKTVLELYEASLDSEQRPTHGYRTDDGRIVRQAYCYGIIYTD</sequence>
<dbReference type="EMBL" id="DWYA01000072">
    <property type="protein sequence ID" value="HJB40392.1"/>
    <property type="molecule type" value="Genomic_DNA"/>
</dbReference>
<reference evidence="2" key="2">
    <citation type="submission" date="2021-04" db="EMBL/GenBank/DDBJ databases">
        <authorList>
            <person name="Gilroy R."/>
        </authorList>
    </citation>
    <scope>NUCLEOTIDE SEQUENCE</scope>
    <source>
        <strain evidence="2">ChiBcec8-14828</strain>
    </source>
</reference>
<organism evidence="2 3">
    <name type="scientific">Candidatus Ruthenibacterium avium</name>
    <dbReference type="NCBI Taxonomy" id="2838751"/>
    <lineage>
        <taxon>Bacteria</taxon>
        <taxon>Bacillati</taxon>
        <taxon>Bacillota</taxon>
        <taxon>Clostridia</taxon>
        <taxon>Eubacteriales</taxon>
        <taxon>Oscillospiraceae</taxon>
        <taxon>Ruthenibacterium</taxon>
    </lineage>
</organism>
<feature type="transmembrane region" description="Helical" evidence="1">
    <location>
        <begin position="118"/>
        <end position="137"/>
    </location>
</feature>
<dbReference type="Proteomes" id="UP000824209">
    <property type="component" value="Unassembled WGS sequence"/>
</dbReference>
<feature type="transmembrane region" description="Helical" evidence="1">
    <location>
        <begin position="48"/>
        <end position="72"/>
    </location>
</feature>
<keyword evidence="1" id="KW-0472">Membrane</keyword>
<evidence type="ECO:0000256" key="1">
    <source>
        <dbReference type="SAM" id="Phobius"/>
    </source>
</evidence>
<dbReference type="AlphaFoldDB" id="A0A9D2M3K5"/>
<keyword evidence="1" id="KW-0812">Transmembrane</keyword>
<keyword evidence="1" id="KW-1133">Transmembrane helix</keyword>
<proteinExistence type="predicted"/>
<comment type="caution">
    <text evidence="2">The sequence shown here is derived from an EMBL/GenBank/DDBJ whole genome shotgun (WGS) entry which is preliminary data.</text>
</comment>
<evidence type="ECO:0000313" key="2">
    <source>
        <dbReference type="EMBL" id="HJB40392.1"/>
    </source>
</evidence>
<name>A0A9D2M3K5_9FIRM</name>
<reference evidence="2" key="1">
    <citation type="journal article" date="2021" name="PeerJ">
        <title>Extensive microbial diversity within the chicken gut microbiome revealed by metagenomics and culture.</title>
        <authorList>
            <person name="Gilroy R."/>
            <person name="Ravi A."/>
            <person name="Getino M."/>
            <person name="Pursley I."/>
            <person name="Horton D.L."/>
            <person name="Alikhan N.F."/>
            <person name="Baker D."/>
            <person name="Gharbi K."/>
            <person name="Hall N."/>
            <person name="Watson M."/>
            <person name="Adriaenssens E.M."/>
            <person name="Foster-Nyarko E."/>
            <person name="Jarju S."/>
            <person name="Secka A."/>
            <person name="Antonio M."/>
            <person name="Oren A."/>
            <person name="Chaudhuri R.R."/>
            <person name="La Ragione R."/>
            <person name="Hildebrand F."/>
            <person name="Pallen M.J."/>
        </authorList>
    </citation>
    <scope>NUCLEOTIDE SEQUENCE</scope>
    <source>
        <strain evidence="2">ChiBcec8-14828</strain>
    </source>
</reference>
<evidence type="ECO:0000313" key="3">
    <source>
        <dbReference type="Proteomes" id="UP000824209"/>
    </source>
</evidence>
<accession>A0A9D2M3K5</accession>
<protein>
    <submittedName>
        <fullName evidence="2">Uncharacterized protein</fullName>
    </submittedName>
</protein>